<dbReference type="Proteomes" id="UP000009173">
    <property type="component" value="Chromosome"/>
</dbReference>
<dbReference type="Pfam" id="PF01541">
    <property type="entry name" value="GIY-YIG"/>
    <property type="match status" value="1"/>
</dbReference>
<dbReference type="PANTHER" id="PTHR34477">
    <property type="entry name" value="UPF0213 PROTEIN YHBQ"/>
    <property type="match status" value="1"/>
</dbReference>
<dbReference type="InterPro" id="IPR000305">
    <property type="entry name" value="GIY-YIG_endonuc"/>
</dbReference>
<dbReference type="InterPro" id="IPR050190">
    <property type="entry name" value="UPF0213_domain"/>
</dbReference>
<feature type="domain" description="GIY-YIG" evidence="2">
    <location>
        <begin position="15"/>
        <end position="90"/>
    </location>
</feature>
<dbReference type="KEGG" id="dvl:Dvul_0080"/>
<accession>A0A0H3A577</accession>
<gene>
    <name evidence="3" type="ordered locus">Dvul_0080</name>
</gene>
<proteinExistence type="inferred from homology"/>
<dbReference type="Gene3D" id="3.40.1440.10">
    <property type="entry name" value="GIY-YIG endonuclease"/>
    <property type="match status" value="1"/>
</dbReference>
<evidence type="ECO:0000259" key="2">
    <source>
        <dbReference type="PROSITE" id="PS50164"/>
    </source>
</evidence>
<dbReference type="SUPFAM" id="SSF82771">
    <property type="entry name" value="GIY-YIG endonuclease"/>
    <property type="match status" value="1"/>
</dbReference>
<evidence type="ECO:0000313" key="3">
    <source>
        <dbReference type="EMBL" id="ABM27104.1"/>
    </source>
</evidence>
<dbReference type="PROSITE" id="PS50164">
    <property type="entry name" value="GIY_YIG"/>
    <property type="match status" value="1"/>
</dbReference>
<protein>
    <submittedName>
        <fullName evidence="3">Excinuclease ABC, C subunit domain protein</fullName>
    </submittedName>
</protein>
<sequence>MRRASNVMPNGKADEVWFVYLLRCADGTLYCGVTNNIERRLTQHHRGRGARYTRGRAPFILLGHAPFPGRGEAQRVEYRIKRQPTDQKLACLATIGGDAFEAGALQSAPAEGITWNP</sequence>
<evidence type="ECO:0000256" key="1">
    <source>
        <dbReference type="ARBA" id="ARBA00007435"/>
    </source>
</evidence>
<dbReference type="EMBL" id="CP000527">
    <property type="protein sequence ID" value="ABM27104.1"/>
    <property type="molecule type" value="Genomic_DNA"/>
</dbReference>
<dbReference type="CDD" id="cd10456">
    <property type="entry name" value="GIY-YIG_UPF0213"/>
    <property type="match status" value="1"/>
</dbReference>
<name>A0A0H3A577_NITV4</name>
<dbReference type="PANTHER" id="PTHR34477:SF1">
    <property type="entry name" value="UPF0213 PROTEIN YHBQ"/>
    <property type="match status" value="1"/>
</dbReference>
<organism evidence="3 4">
    <name type="scientific">Nitratidesulfovibrio vulgaris (strain DP4)</name>
    <name type="common">Desulfovibrio vulgaris</name>
    <dbReference type="NCBI Taxonomy" id="391774"/>
    <lineage>
        <taxon>Bacteria</taxon>
        <taxon>Pseudomonadati</taxon>
        <taxon>Thermodesulfobacteriota</taxon>
        <taxon>Desulfovibrionia</taxon>
        <taxon>Desulfovibrionales</taxon>
        <taxon>Desulfovibrionaceae</taxon>
        <taxon>Nitratidesulfovibrio</taxon>
    </lineage>
</organism>
<dbReference type="InterPro" id="IPR035901">
    <property type="entry name" value="GIY-YIG_endonuc_sf"/>
</dbReference>
<dbReference type="HOGENOM" id="CLU_135650_0_1_7"/>
<evidence type="ECO:0000313" key="4">
    <source>
        <dbReference type="Proteomes" id="UP000009173"/>
    </source>
</evidence>
<dbReference type="AlphaFoldDB" id="A0A0H3A577"/>
<reference evidence="4" key="1">
    <citation type="journal article" date="2009" name="Environ. Microbiol.">
        <title>Contribution of mobile genetic elements to Desulfovibrio vulgaris genome plasticity.</title>
        <authorList>
            <person name="Walker C.B."/>
            <person name="Stolyar S."/>
            <person name="Chivian D."/>
            <person name="Pinel N."/>
            <person name="Gabster J.A."/>
            <person name="Dehal P.S."/>
            <person name="He Z."/>
            <person name="Yang Z.K."/>
            <person name="Yen H.C."/>
            <person name="Zhou J."/>
            <person name="Wall J.D."/>
            <person name="Hazen T.C."/>
            <person name="Arkin A.P."/>
            <person name="Stahl D.A."/>
        </authorList>
    </citation>
    <scope>NUCLEOTIDE SEQUENCE [LARGE SCALE GENOMIC DNA]</scope>
    <source>
        <strain evidence="4">DP4</strain>
    </source>
</reference>
<comment type="similarity">
    <text evidence="1">Belongs to the UPF0213 family.</text>
</comment>